<feature type="region of interest" description="Disordered" evidence="1">
    <location>
        <begin position="1"/>
        <end position="69"/>
    </location>
</feature>
<gene>
    <name evidence="2" type="ORF">BZA70DRAFT_282948</name>
</gene>
<evidence type="ECO:0000313" key="2">
    <source>
        <dbReference type="EMBL" id="KAK7203623.1"/>
    </source>
</evidence>
<feature type="compositionally biased region" description="Low complexity" evidence="1">
    <location>
        <begin position="304"/>
        <end position="317"/>
    </location>
</feature>
<feature type="compositionally biased region" description="Pro residues" evidence="1">
    <location>
        <begin position="1"/>
        <end position="10"/>
    </location>
</feature>
<feature type="compositionally biased region" description="Polar residues" evidence="1">
    <location>
        <begin position="339"/>
        <end position="352"/>
    </location>
</feature>
<accession>A0ABR1F3C9</accession>
<feature type="compositionally biased region" description="Low complexity" evidence="1">
    <location>
        <begin position="409"/>
        <end position="426"/>
    </location>
</feature>
<feature type="compositionally biased region" description="Low complexity" evidence="1">
    <location>
        <begin position="30"/>
        <end position="56"/>
    </location>
</feature>
<feature type="compositionally biased region" description="Low complexity" evidence="1">
    <location>
        <begin position="365"/>
        <end position="400"/>
    </location>
</feature>
<reference evidence="2 3" key="1">
    <citation type="submission" date="2024-03" db="EMBL/GenBank/DDBJ databases">
        <title>Genome-scale model development and genomic sequencing of the oleaginous clade Lipomyces.</title>
        <authorList>
            <consortium name="Lawrence Berkeley National Laboratory"/>
            <person name="Czajka J.J."/>
            <person name="Han Y."/>
            <person name="Kim J."/>
            <person name="Mondo S.J."/>
            <person name="Hofstad B.A."/>
            <person name="Robles A."/>
            <person name="Haridas S."/>
            <person name="Riley R."/>
            <person name="LaButti K."/>
            <person name="Pangilinan J."/>
            <person name="Andreopoulos W."/>
            <person name="Lipzen A."/>
            <person name="Yan J."/>
            <person name="Wang M."/>
            <person name="Ng V."/>
            <person name="Grigoriev I.V."/>
            <person name="Spatafora J.W."/>
            <person name="Magnuson J.K."/>
            <person name="Baker S.E."/>
            <person name="Pomraning K.R."/>
        </authorList>
    </citation>
    <scope>NUCLEOTIDE SEQUENCE [LARGE SCALE GENOMIC DNA]</scope>
    <source>
        <strain evidence="2 3">Phaff 52-87</strain>
    </source>
</reference>
<dbReference type="EMBL" id="JBBJBU010000011">
    <property type="protein sequence ID" value="KAK7203623.1"/>
    <property type="molecule type" value="Genomic_DNA"/>
</dbReference>
<keyword evidence="3" id="KW-1185">Reference proteome</keyword>
<feature type="compositionally biased region" description="Basic and acidic residues" evidence="1">
    <location>
        <begin position="323"/>
        <end position="337"/>
    </location>
</feature>
<proteinExistence type="predicted"/>
<name>A0ABR1F3C9_9ASCO</name>
<evidence type="ECO:0008006" key="4">
    <source>
        <dbReference type="Google" id="ProtNLM"/>
    </source>
</evidence>
<sequence length="459" mass="48254">MAESPPPEPATLPRHGSTSSLSTNYRRNPLRSLFSRVPSSLPLSPSTSATPSTGHTPPYPPPADPFAPTRPITKVIIPTPDPNNYKKLPYEFAAKRAVVCETLETDTHAGFSFGHSGPLSLRTFVLLPRALLRYSAKPAPNATPEIVVHLTSEAVAYASDDIPGRQYVLKVAERTRRTTTDDSPISPTAAAPPHSASISLHLFHDDRPKTALLVFSSSADLMRWLGIVRDRIRGDPAAARKPRTDSTVFYGALDPVTSPLGGDHSTESLVRAMSTTTLSSVAGSSKPADPRSFFTSAVQASSSTASLSSSSSSSSTAPINSLPDDKPKRAPPARRESMTMPSSSAARLQLSIQRAKIDAHRSRSASDATTAAPALTLTPTSTTTSTTAPSTVPPQTVSPSFSFESRNEPSPSQSPSSLAPAAGPASRNSSVDKGRKKKVVMRSPAGPPPSGPLPPVPPG</sequence>
<dbReference type="Proteomes" id="UP001498771">
    <property type="component" value="Unassembled WGS sequence"/>
</dbReference>
<comment type="caution">
    <text evidence="2">The sequence shown here is derived from an EMBL/GenBank/DDBJ whole genome shotgun (WGS) entry which is preliminary data.</text>
</comment>
<organism evidence="2 3">
    <name type="scientific">Myxozyma melibiosi</name>
    <dbReference type="NCBI Taxonomy" id="54550"/>
    <lineage>
        <taxon>Eukaryota</taxon>
        <taxon>Fungi</taxon>
        <taxon>Dikarya</taxon>
        <taxon>Ascomycota</taxon>
        <taxon>Saccharomycotina</taxon>
        <taxon>Lipomycetes</taxon>
        <taxon>Lipomycetales</taxon>
        <taxon>Lipomycetaceae</taxon>
        <taxon>Myxozyma</taxon>
    </lineage>
</organism>
<evidence type="ECO:0000256" key="1">
    <source>
        <dbReference type="SAM" id="MobiDB-lite"/>
    </source>
</evidence>
<dbReference type="GeneID" id="90038876"/>
<feature type="compositionally biased region" description="Pro residues" evidence="1">
    <location>
        <begin position="445"/>
        <end position="459"/>
    </location>
</feature>
<protein>
    <recommendedName>
        <fullName evidence="4">PH domain-containing protein</fullName>
    </recommendedName>
</protein>
<evidence type="ECO:0000313" key="3">
    <source>
        <dbReference type="Proteomes" id="UP001498771"/>
    </source>
</evidence>
<dbReference type="RefSeq" id="XP_064766656.1">
    <property type="nucleotide sequence ID" value="XM_064913364.1"/>
</dbReference>
<feature type="region of interest" description="Disordered" evidence="1">
    <location>
        <begin position="304"/>
        <end position="459"/>
    </location>
</feature>
<feature type="compositionally biased region" description="Polar residues" evidence="1">
    <location>
        <begin position="16"/>
        <end position="26"/>
    </location>
</feature>